<evidence type="ECO:0000259" key="6">
    <source>
        <dbReference type="Pfam" id="PF00590"/>
    </source>
</evidence>
<dbReference type="InterPro" id="IPR014008">
    <property type="entry name" value="Cbl_synth_MTase_CbiT"/>
</dbReference>
<evidence type="ECO:0000256" key="4">
    <source>
        <dbReference type="ARBA" id="ARBA00022679"/>
    </source>
</evidence>
<dbReference type="InterPro" id="IPR050714">
    <property type="entry name" value="Cobalamin_biosynth_MTase"/>
</dbReference>
<keyword evidence="3 8" id="KW-0489">Methyltransferase</keyword>
<dbReference type="Pfam" id="PF00590">
    <property type="entry name" value="TP_methylase"/>
    <property type="match status" value="1"/>
</dbReference>
<evidence type="ECO:0000313" key="10">
    <source>
        <dbReference type="Proteomes" id="UP000436801"/>
    </source>
</evidence>
<proteinExistence type="predicted"/>
<reference evidence="7 10" key="2">
    <citation type="submission" date="2019-12" db="EMBL/GenBank/DDBJ databases">
        <authorList>
            <person name="Zheng J."/>
        </authorList>
    </citation>
    <scope>NUCLEOTIDE SEQUENCE [LARGE SCALE GENOMIC DNA]</scope>
    <source>
        <strain evidence="7 10">DSM 27347</strain>
    </source>
</reference>
<dbReference type="NCBIfam" id="TIGR02467">
    <property type="entry name" value="CbiE"/>
    <property type="match status" value="1"/>
</dbReference>
<organism evidence="8 9">
    <name type="scientific">Sphingomonas carotinifaciens</name>
    <dbReference type="NCBI Taxonomy" id="1166323"/>
    <lineage>
        <taxon>Bacteria</taxon>
        <taxon>Pseudomonadati</taxon>
        <taxon>Pseudomonadota</taxon>
        <taxon>Alphaproteobacteria</taxon>
        <taxon>Sphingomonadales</taxon>
        <taxon>Sphingomonadaceae</taxon>
        <taxon>Sphingomonas</taxon>
    </lineage>
</organism>
<gene>
    <name evidence="7" type="primary">cbiE</name>
    <name evidence="7" type="ORF">GQR91_06430</name>
    <name evidence="8" type="ORF">SAMN05216557_105234</name>
</gene>
<dbReference type="EMBL" id="WSUT01000005">
    <property type="protein sequence ID" value="MWC43297.1"/>
    <property type="molecule type" value="Genomic_DNA"/>
</dbReference>
<dbReference type="SUPFAM" id="SSF53790">
    <property type="entry name" value="Tetrapyrrole methylase"/>
    <property type="match status" value="1"/>
</dbReference>
<dbReference type="SUPFAM" id="SSF53335">
    <property type="entry name" value="S-adenosyl-L-methionine-dependent methyltransferases"/>
    <property type="match status" value="1"/>
</dbReference>
<dbReference type="InterPro" id="IPR006365">
    <property type="entry name" value="Cbl_synth_CobL"/>
</dbReference>
<evidence type="ECO:0000313" key="8">
    <source>
        <dbReference type="EMBL" id="SDF75699.1"/>
    </source>
</evidence>
<sequence>MTDAKPWLTIIGIGEDGPAGLSAASRAAIAAADLVAGADRHLALLGETTAETLAWPVPFADGIPLLLAHRGRRVVMLASGDPFWFGAGTVVTRDLAPAEWVAHPAPSTFALAAARLGWPLEDTTCLGLHAAPLERLRPHLAPARRLLVLLRDGEAVADIGDYLRRAGFGASQLTVMEALGGLRERIRTLRATDAVPADIAHPVAVAVAVAGNGAVLPLASGRPDDWFLHDGQITKRAIRALTLSALAPRPGEMLWDIGTGSGSIAIEWLLAHPSTAAIGIEADETRATRARANAVALGADRLRIIEGRAPDALADLPDPQAVFIGGGLSDALLDDLWQRLSPGTRLVTNAVTLESESLLARRHAAHGGTLLRLDLSLATPIGRRRGWRASHPIVQWSITR</sequence>
<dbReference type="Gene3D" id="3.40.50.150">
    <property type="entry name" value="Vaccinia Virus protein VP39"/>
    <property type="match status" value="1"/>
</dbReference>
<keyword evidence="5" id="KW-0949">S-adenosyl-L-methionine</keyword>
<evidence type="ECO:0000256" key="3">
    <source>
        <dbReference type="ARBA" id="ARBA00022603"/>
    </source>
</evidence>
<dbReference type="GO" id="GO:0009236">
    <property type="term" value="P:cobalamin biosynthetic process"/>
    <property type="evidence" value="ECO:0007669"/>
    <property type="project" value="UniProtKB-UniPathway"/>
</dbReference>
<dbReference type="PANTHER" id="PTHR43182">
    <property type="entry name" value="COBALT-PRECORRIN-6B C(15)-METHYLTRANSFERASE (DECARBOXYLATING)"/>
    <property type="match status" value="1"/>
</dbReference>
<dbReference type="InterPro" id="IPR029063">
    <property type="entry name" value="SAM-dependent_MTases_sf"/>
</dbReference>
<comment type="pathway">
    <text evidence="1">Cofactor biosynthesis; adenosylcobalamin biosynthesis.</text>
</comment>
<dbReference type="PANTHER" id="PTHR43182:SF1">
    <property type="entry name" value="COBALT-PRECORRIN-7 C(5)-METHYLTRANSFERASE"/>
    <property type="match status" value="1"/>
</dbReference>
<dbReference type="InterPro" id="IPR035996">
    <property type="entry name" value="4pyrrol_Methylase_sf"/>
</dbReference>
<dbReference type="CDD" id="cd11644">
    <property type="entry name" value="Precorrin-6Y-MT"/>
    <property type="match status" value="1"/>
</dbReference>
<dbReference type="GO" id="GO:0008276">
    <property type="term" value="F:protein methyltransferase activity"/>
    <property type="evidence" value="ECO:0007669"/>
    <property type="project" value="InterPro"/>
</dbReference>
<dbReference type="UniPathway" id="UPA00148"/>
<name>A0A1G7NQX4_9SPHN</name>
<dbReference type="CDD" id="cd02440">
    <property type="entry name" value="AdoMet_MTases"/>
    <property type="match status" value="1"/>
</dbReference>
<keyword evidence="9" id="KW-1185">Reference proteome</keyword>
<dbReference type="AlphaFoldDB" id="A0A1G7NQX4"/>
<dbReference type="InterPro" id="IPR014777">
    <property type="entry name" value="4pyrrole_Mease_sub1"/>
</dbReference>
<dbReference type="Proteomes" id="UP000323502">
    <property type="component" value="Unassembled WGS sequence"/>
</dbReference>
<dbReference type="OrthoDB" id="9787825at2"/>
<evidence type="ECO:0000313" key="9">
    <source>
        <dbReference type="Proteomes" id="UP000323502"/>
    </source>
</evidence>
<evidence type="ECO:0000313" key="7">
    <source>
        <dbReference type="EMBL" id="MWC43297.1"/>
    </source>
</evidence>
<keyword evidence="2" id="KW-0169">Cobalamin biosynthesis</keyword>
<evidence type="ECO:0000256" key="1">
    <source>
        <dbReference type="ARBA" id="ARBA00004953"/>
    </source>
</evidence>
<dbReference type="Gene3D" id="3.40.1010.10">
    <property type="entry name" value="Cobalt-precorrin-4 Transmethylase, Domain 1"/>
    <property type="match status" value="1"/>
</dbReference>
<dbReference type="EMBL" id="FNBI01000005">
    <property type="protein sequence ID" value="SDF75699.1"/>
    <property type="molecule type" value="Genomic_DNA"/>
</dbReference>
<dbReference type="PIRSF" id="PIRSF036428">
    <property type="entry name" value="CobL"/>
    <property type="match status" value="1"/>
</dbReference>
<accession>A0A1G7NQX4</accession>
<dbReference type="InterPro" id="IPR012818">
    <property type="entry name" value="CbiE"/>
</dbReference>
<dbReference type="InterPro" id="IPR000878">
    <property type="entry name" value="4pyrrol_Mease"/>
</dbReference>
<evidence type="ECO:0000256" key="2">
    <source>
        <dbReference type="ARBA" id="ARBA00022573"/>
    </source>
</evidence>
<evidence type="ECO:0000256" key="5">
    <source>
        <dbReference type="ARBA" id="ARBA00022691"/>
    </source>
</evidence>
<reference evidence="8 9" key="1">
    <citation type="submission" date="2016-10" db="EMBL/GenBank/DDBJ databases">
        <authorList>
            <person name="Varghese N."/>
            <person name="Submissions S."/>
        </authorList>
    </citation>
    <scope>NUCLEOTIDE SEQUENCE [LARGE SCALE GENOMIC DNA]</scope>
    <source>
        <strain evidence="8 9">S7-754</strain>
    </source>
</reference>
<feature type="domain" description="Tetrapyrrole methylase" evidence="6">
    <location>
        <begin position="8"/>
        <end position="189"/>
    </location>
</feature>
<dbReference type="RefSeq" id="WP_149682808.1">
    <property type="nucleotide sequence ID" value="NZ_FNBI01000005.1"/>
</dbReference>
<dbReference type="NCBIfam" id="TIGR02469">
    <property type="entry name" value="CbiT"/>
    <property type="match status" value="1"/>
</dbReference>
<dbReference type="Proteomes" id="UP000436801">
    <property type="component" value="Unassembled WGS sequence"/>
</dbReference>
<dbReference type="GO" id="GO:0032259">
    <property type="term" value="P:methylation"/>
    <property type="evidence" value="ECO:0007669"/>
    <property type="project" value="UniProtKB-KW"/>
</dbReference>
<protein>
    <submittedName>
        <fullName evidence="7 8">Precorrin-6Y C5,15-methyltransferase (Decarboxylating)</fullName>
    </submittedName>
</protein>
<keyword evidence="4 8" id="KW-0808">Transferase</keyword>